<dbReference type="GO" id="GO:0022857">
    <property type="term" value="F:transmembrane transporter activity"/>
    <property type="evidence" value="ECO:0007669"/>
    <property type="project" value="InterPro"/>
</dbReference>
<comment type="caution">
    <text evidence="3">The sequence shown here is derived from an EMBL/GenBank/DDBJ whole genome shotgun (WGS) entry which is preliminary data.</text>
</comment>
<evidence type="ECO:0000256" key="1">
    <source>
        <dbReference type="SAM" id="SignalP"/>
    </source>
</evidence>
<dbReference type="GO" id="GO:0043190">
    <property type="term" value="C:ATP-binding cassette (ABC) transporter complex"/>
    <property type="evidence" value="ECO:0007669"/>
    <property type="project" value="InterPro"/>
</dbReference>
<dbReference type="RefSeq" id="WP_104526587.1">
    <property type="nucleotide sequence ID" value="NZ_POQT01000001.1"/>
</dbReference>
<organism evidence="3 4">
    <name type="scientific">Blastococcus saxobsidens</name>
    <dbReference type="NCBI Taxonomy" id="138336"/>
    <lineage>
        <taxon>Bacteria</taxon>
        <taxon>Bacillati</taxon>
        <taxon>Actinomycetota</taxon>
        <taxon>Actinomycetes</taxon>
        <taxon>Geodermatophilales</taxon>
        <taxon>Geodermatophilaceae</taxon>
        <taxon>Blastococcus</taxon>
    </lineage>
</organism>
<dbReference type="InterPro" id="IPR007210">
    <property type="entry name" value="ABC_Gly_betaine_transp_sub-bd"/>
</dbReference>
<feature type="signal peptide" evidence="1">
    <location>
        <begin position="1"/>
        <end position="19"/>
    </location>
</feature>
<gene>
    <name evidence="3" type="ORF">BKA19_4069</name>
</gene>
<dbReference type="Proteomes" id="UP000292507">
    <property type="component" value="Unassembled WGS sequence"/>
</dbReference>
<dbReference type="AlphaFoldDB" id="A0A4V2G2V0"/>
<feature type="domain" description="ABC-type glycine betaine transport system substrate-binding" evidence="2">
    <location>
        <begin position="135"/>
        <end position="326"/>
    </location>
</feature>
<reference evidence="3 4" key="1">
    <citation type="submission" date="2019-02" db="EMBL/GenBank/DDBJ databases">
        <title>Sequencing the genomes of 1000 actinobacteria strains.</title>
        <authorList>
            <person name="Klenk H.-P."/>
        </authorList>
    </citation>
    <scope>NUCLEOTIDE SEQUENCE [LARGE SCALE GENOMIC DNA]</scope>
    <source>
        <strain evidence="3 4">DSM 44509</strain>
    </source>
</reference>
<proteinExistence type="predicted"/>
<dbReference type="Gene3D" id="3.40.190.10">
    <property type="entry name" value="Periplasmic binding protein-like II"/>
    <property type="match status" value="2"/>
</dbReference>
<feature type="domain" description="ABC-type glycine betaine transport system substrate-binding" evidence="2">
    <location>
        <begin position="51"/>
        <end position="122"/>
    </location>
</feature>
<keyword evidence="4" id="KW-1185">Reference proteome</keyword>
<feature type="chain" id="PRO_5039058791" evidence="1">
    <location>
        <begin position="20"/>
        <end position="330"/>
    </location>
</feature>
<accession>A0A4V2G2V0</accession>
<dbReference type="SUPFAM" id="SSF53850">
    <property type="entry name" value="Periplasmic binding protein-like II"/>
    <property type="match status" value="2"/>
</dbReference>
<evidence type="ECO:0000313" key="3">
    <source>
        <dbReference type="EMBL" id="RZU34306.1"/>
    </source>
</evidence>
<keyword evidence="1" id="KW-0732">Signal</keyword>
<evidence type="ECO:0000313" key="4">
    <source>
        <dbReference type="Proteomes" id="UP000292507"/>
    </source>
</evidence>
<sequence length="330" mass="33700">MRARIRTIAPLALAVALTAACGESGSSGSGGGGGGGSQASGDACAPVAGEQLVVLEDDQNLQNADNIIPAVNAEAAQANPALLPALNQVSAELTTDELIDLNAAVEVQRESSEDVAAAWVEENIDTAGLEQGSGAISVGGANFPESATLANIYADVLQAAGFDATVQEVGNRELYLQALQAGEIQVFPEYLATVTEFLDGDESREVASGDVQETVAVLEPLAADAGLVFGEPSEAADQNAFAVTQAFADELGISTLSELAEACGDGSLVLGGPAECPERPFCQRGLEETYGLEFDSFRELDAGGPLTRAAIERGEVSMGLVFSSAGFLAE</sequence>
<dbReference type="EMBL" id="SHKV01000001">
    <property type="protein sequence ID" value="RZU34306.1"/>
    <property type="molecule type" value="Genomic_DNA"/>
</dbReference>
<dbReference type="Pfam" id="PF04069">
    <property type="entry name" value="OpuAC"/>
    <property type="match status" value="2"/>
</dbReference>
<name>A0A4V2G2V0_9ACTN</name>
<evidence type="ECO:0000259" key="2">
    <source>
        <dbReference type="Pfam" id="PF04069"/>
    </source>
</evidence>
<dbReference type="PROSITE" id="PS51257">
    <property type="entry name" value="PROKAR_LIPOPROTEIN"/>
    <property type="match status" value="1"/>
</dbReference>
<protein>
    <submittedName>
        <fullName evidence="3">Osmoprotectant transport system substrate-binding protein</fullName>
    </submittedName>
</protein>
<dbReference type="OrthoDB" id="9781705at2"/>